<sequence>MPVDRAEPRVTQEETTELFSVRQKALSSIELRLKRQRKTGHPYMRPNNKDGLALESVQEIQRRIEKFEMWLPRRPLRVQSARFSRRTEIKLDSASTSQQYFKLDVPKWSDYFPPPSDEKTISASSLAPKPSTSVPLGAPQVSPSDKSRSASEVQPVPEQEHAHKLKRSFVPVPVIVSDRSSSVNDIQVGLPVKRLYLSYGAALGSHHIGFKVPLDKGSPLRDADPKHIHRDGLPSTRLTNNTKPSPCICLPLSSLNTQSPVSKENGVLNEKEEVQVSDTLYPGGAHGCALCQRDALLQNQIIGWWRLFHCFIQVVNTQAAMCRDLLPLAHAGLFLHLHTFLESESGAVVFNSWVVTR</sequence>
<protein>
    <submittedName>
        <fullName evidence="2">Protein FAM102A</fullName>
    </submittedName>
</protein>
<name>A0A9W7X2I0_TRIRA</name>
<dbReference type="Proteomes" id="UP001059041">
    <property type="component" value="Linkage Group LG2"/>
</dbReference>
<dbReference type="AlphaFoldDB" id="A0A9W7X2I0"/>
<accession>A0A9W7X2I0</accession>
<gene>
    <name evidence="2" type="ORF">IRJ41_016706</name>
</gene>
<feature type="compositionally biased region" description="Polar residues" evidence="1">
    <location>
        <begin position="121"/>
        <end position="134"/>
    </location>
</feature>
<evidence type="ECO:0000256" key="1">
    <source>
        <dbReference type="SAM" id="MobiDB-lite"/>
    </source>
</evidence>
<proteinExistence type="predicted"/>
<reference evidence="2" key="1">
    <citation type="submission" date="2021-02" db="EMBL/GenBank/DDBJ databases">
        <title>Comparative genomics reveals that relaxation of natural selection precedes convergent phenotypic evolution of cavefish.</title>
        <authorList>
            <person name="Peng Z."/>
        </authorList>
    </citation>
    <scope>NUCLEOTIDE SEQUENCE</scope>
    <source>
        <tissue evidence="2">Muscle</tissue>
    </source>
</reference>
<dbReference type="EMBL" id="JAFHDT010000002">
    <property type="protein sequence ID" value="KAI7813377.1"/>
    <property type="molecule type" value="Genomic_DNA"/>
</dbReference>
<evidence type="ECO:0000313" key="2">
    <source>
        <dbReference type="EMBL" id="KAI7813377.1"/>
    </source>
</evidence>
<keyword evidence="3" id="KW-1185">Reference proteome</keyword>
<feature type="region of interest" description="Disordered" evidence="1">
    <location>
        <begin position="119"/>
        <end position="164"/>
    </location>
</feature>
<evidence type="ECO:0000313" key="3">
    <source>
        <dbReference type="Proteomes" id="UP001059041"/>
    </source>
</evidence>
<comment type="caution">
    <text evidence="2">The sequence shown here is derived from an EMBL/GenBank/DDBJ whole genome shotgun (WGS) entry which is preliminary data.</text>
</comment>
<organism evidence="2 3">
    <name type="scientific">Triplophysa rosa</name>
    <name type="common">Cave loach</name>
    <dbReference type="NCBI Taxonomy" id="992332"/>
    <lineage>
        <taxon>Eukaryota</taxon>
        <taxon>Metazoa</taxon>
        <taxon>Chordata</taxon>
        <taxon>Craniata</taxon>
        <taxon>Vertebrata</taxon>
        <taxon>Euteleostomi</taxon>
        <taxon>Actinopterygii</taxon>
        <taxon>Neopterygii</taxon>
        <taxon>Teleostei</taxon>
        <taxon>Ostariophysi</taxon>
        <taxon>Cypriniformes</taxon>
        <taxon>Nemacheilidae</taxon>
        <taxon>Triplophysa</taxon>
    </lineage>
</organism>